<dbReference type="EMBL" id="CP003349">
    <property type="protein sequence ID" value="AFD06646.1"/>
    <property type="molecule type" value="Genomic_DNA"/>
</dbReference>
<dbReference type="Proteomes" id="UP000007590">
    <property type="component" value="Chromosome"/>
</dbReference>
<dbReference type="NCBIfam" id="TIGR03696">
    <property type="entry name" value="Rhs_assc_core"/>
    <property type="match status" value="1"/>
</dbReference>
<evidence type="ECO:0000256" key="1">
    <source>
        <dbReference type="SAM" id="MobiDB-lite"/>
    </source>
</evidence>
<gene>
    <name evidence="4" type="ordered locus">Solca_1574</name>
</gene>
<dbReference type="PANTHER" id="PTHR32305:SF15">
    <property type="entry name" value="PROTEIN RHSA-RELATED"/>
    <property type="match status" value="1"/>
</dbReference>
<feature type="domain" description="DUF6443" evidence="3">
    <location>
        <begin position="84"/>
        <end position="218"/>
    </location>
</feature>
<dbReference type="Gene3D" id="2.180.10.10">
    <property type="entry name" value="RHS repeat-associated core"/>
    <property type="match status" value="1"/>
</dbReference>
<dbReference type="AlphaFoldDB" id="H8KTS1"/>
<dbReference type="HOGENOM" id="CLU_004466_1_0_10"/>
<dbReference type="InterPro" id="IPR045619">
    <property type="entry name" value="DUF6443"/>
</dbReference>
<protein>
    <submittedName>
        <fullName evidence="4">RHS repeat-associated core domain protein</fullName>
    </submittedName>
</protein>
<proteinExistence type="predicted"/>
<feature type="region of interest" description="Disordered" evidence="1">
    <location>
        <begin position="1071"/>
        <end position="1110"/>
    </location>
</feature>
<evidence type="ECO:0000313" key="4">
    <source>
        <dbReference type="EMBL" id="AFD06646.1"/>
    </source>
</evidence>
<dbReference type="eggNOG" id="COG3209">
    <property type="taxonomic scope" value="Bacteria"/>
</dbReference>
<dbReference type="PANTHER" id="PTHR32305">
    <property type="match status" value="1"/>
</dbReference>
<organism evidence="4 5">
    <name type="scientific">Solitalea canadensis (strain ATCC 29591 / DSM 3403 / JCM 21819 / LMG 8368 / NBRC 15130 / NCIMB 12057 / USAM 9D)</name>
    <name type="common">Flexibacter canadensis</name>
    <dbReference type="NCBI Taxonomy" id="929556"/>
    <lineage>
        <taxon>Bacteria</taxon>
        <taxon>Pseudomonadati</taxon>
        <taxon>Bacteroidota</taxon>
        <taxon>Sphingobacteriia</taxon>
        <taxon>Sphingobacteriales</taxon>
        <taxon>Sphingobacteriaceae</taxon>
        <taxon>Solitalea</taxon>
    </lineage>
</organism>
<keyword evidence="5" id="KW-1185">Reference proteome</keyword>
<keyword evidence="2" id="KW-0732">Signal</keyword>
<dbReference type="InterPro" id="IPR050708">
    <property type="entry name" value="T6SS_VgrG/RHS"/>
</dbReference>
<feature type="signal peptide" evidence="2">
    <location>
        <begin position="1"/>
        <end position="17"/>
    </location>
</feature>
<dbReference type="STRING" id="929556.Solca_1574"/>
<evidence type="ECO:0000313" key="5">
    <source>
        <dbReference type="Proteomes" id="UP000007590"/>
    </source>
</evidence>
<evidence type="ECO:0000259" key="3">
    <source>
        <dbReference type="Pfam" id="PF20041"/>
    </source>
</evidence>
<reference evidence="4" key="1">
    <citation type="submission" date="2012-02" db="EMBL/GenBank/DDBJ databases">
        <title>The complete genome of Solitalea canadensis DSM 3403.</title>
        <authorList>
            <consortium name="US DOE Joint Genome Institute (JGI-PGF)"/>
            <person name="Lucas S."/>
            <person name="Copeland A."/>
            <person name="Lapidus A."/>
            <person name="Glavina del Rio T."/>
            <person name="Dalin E."/>
            <person name="Tice H."/>
            <person name="Bruce D."/>
            <person name="Goodwin L."/>
            <person name="Pitluck S."/>
            <person name="Peters L."/>
            <person name="Ovchinnikova G."/>
            <person name="Lu M."/>
            <person name="Kyrpides N."/>
            <person name="Mavromatis K."/>
            <person name="Ivanova N."/>
            <person name="Brettin T."/>
            <person name="Detter J.C."/>
            <person name="Han C."/>
            <person name="Larimer F."/>
            <person name="Land M."/>
            <person name="Hauser L."/>
            <person name="Markowitz V."/>
            <person name="Cheng J.-F."/>
            <person name="Hugenholtz P."/>
            <person name="Woyke T."/>
            <person name="Wu D."/>
            <person name="Spring S."/>
            <person name="Schroeder M."/>
            <person name="Kopitz M."/>
            <person name="Brambilla E."/>
            <person name="Klenk H.-P."/>
            <person name="Eisen J.A."/>
        </authorList>
    </citation>
    <scope>NUCLEOTIDE SEQUENCE</scope>
    <source>
        <strain evidence="4">DSM 3403</strain>
    </source>
</reference>
<name>H8KTS1_SOLCM</name>
<dbReference type="InterPro" id="IPR022385">
    <property type="entry name" value="Rhs_assc_core"/>
</dbReference>
<evidence type="ECO:0000256" key="2">
    <source>
        <dbReference type="SAM" id="SignalP"/>
    </source>
</evidence>
<accession>H8KTS1</accession>
<feature type="chain" id="PRO_5003615315" evidence="2">
    <location>
        <begin position="18"/>
        <end position="1132"/>
    </location>
</feature>
<sequence>MLLIAAILNITCLSVFAQQANVSLSTYTGQSEIMASQSITLLPGVGIPSGSNVRIYISGAAAYCTPLAAAPSANQNYILTNTIKVPGIIDEAGLANRSTCEISQTIQYFDGLGRPLQTVQTKGSPLFNDIVQPFEYDAFGREAKKYLPYVGGTNGSYKTDALTAGAGVGNFYSLTGQNYPSTGCPFAETQFEASPLNRVEQQGAAGEAWQLLNAAITESGHTIKTEYGTNVANEVKLWALKADGTGATATATFYEPNQLYKTTLTDENGNKTIEYKDKEGKVVLKQAEGGLQTQYVYDDFGNLRYVIPPAVTATTITENDATFNELIYAYHYDGRQRVVEKKIPAKGWEFIVYNKLDQVVLTQDAVQRAKSADEWLFTKYDALGRVIMTGLYKDGGDITVLTSNVKRLDLQSQVDAQTNLWETRTTGDYSNNSFPISISDTYTVNYYDNYAFTGNPFGGPTGTQSLMTRSLLTGTKVKVLDGGTTYLWTVNFYDKEGRVIQSKSSNYLSGQDVVDNTYDFPGQIQLTKRTHTVSGKAPLEITTRYEYDHMGRRIDTYEKIGSASEVLLASYKYNELGQQIKKQLHSENNGSSYLQTVDYAYNVRGWLKSSTAPKFSMSLKYEDATATAYKQYNGNIGEMSYTGPTSGAKSFQYSYDKLNRLTSAVSTSNLLNESLTYDVMGNIKSLNRTGAGYGNTTYEYLKNGVNSNQLQSTTGNIVSSYGYDVNGNLLTDSKKGIALTYNYLNLPSTVVVNGTPSITYIYDATGNKLRKSVIEGGVPKNTDYIAGIQYRDNGTLDFVQTEEGRAISTGGSYKYEYNLSDHLGNVRVSFDKTGLLQEDEYYAFGLRKSVFNGSSNLYLYNGKELQSELNQYDYGARFYDPVLGRWNVVDPLSEKMRRHSPYNYAFDNPVRFIDPDGMGPQDIIVNYLNGDNKEQIRLESIKDIEKLKGVDNGFVQDVYKTLNYLKGESVLKDALESDYDVHVQFAKDAANFDDTGGSENLKINYDPSVGLMTVANSEAGKSPTDMKQSGKVQSPALGFLHELDHFLGWTKDEGISTDKLRNTSDKFYGNKEEQRVINGSEKSAAGRLKEPTRTNHYGIPVRTNGPTSRQKIGYTKDIEKQFEIKKLIEGAQ</sequence>
<dbReference type="Pfam" id="PF20041">
    <property type="entry name" value="DUF6443"/>
    <property type="match status" value="1"/>
</dbReference>
<dbReference type="KEGG" id="scn:Solca_1574"/>